<dbReference type="InterPro" id="IPR036291">
    <property type="entry name" value="NAD(P)-bd_dom_sf"/>
</dbReference>
<dbReference type="OrthoDB" id="9780595at2"/>
<feature type="domain" description="NmrA-like" evidence="1">
    <location>
        <begin position="4"/>
        <end position="258"/>
    </location>
</feature>
<evidence type="ECO:0000259" key="1">
    <source>
        <dbReference type="Pfam" id="PF05368"/>
    </source>
</evidence>
<dbReference type="Gene3D" id="3.40.50.720">
    <property type="entry name" value="NAD(P)-binding Rossmann-like Domain"/>
    <property type="match status" value="1"/>
</dbReference>
<dbReference type="EMBL" id="CP022990">
    <property type="protein sequence ID" value="ASW02455.1"/>
    <property type="molecule type" value="Genomic_DNA"/>
</dbReference>
<dbReference type="RefSeq" id="WP_095422319.1">
    <property type="nucleotide sequence ID" value="NZ_CP022990.1"/>
</dbReference>
<evidence type="ECO:0000313" key="3">
    <source>
        <dbReference type="Proteomes" id="UP000215158"/>
    </source>
</evidence>
<sequence>MNQAEILVSGATGRTGGIAIDELLKMGRRVRAYVRTDDDRAAALRRRGVDTAVGDFTDINDIRAAMEGIRSAYFLHPIAPGIIGAAAYFAQAAKEAGVTAIVNMSQISARRESKSHAAQDHWVSERVFDWSGVPTTHLRPTFFADWLVYPHFAKEIWATKKIEFPFGNGRHAPIAADDQGRVIAHVLANPEGHEGKTYALHGPVEMNHTEIAEAMSEVLGARIEYAPTSIEAFQIKMENLYKFPPFLTQHLVEVAQNYRDGVFSGTNDVIEKITGKPPLSVQQFVTQNRAGFA</sequence>
<dbReference type="AlphaFoldDB" id="A0A248VUA0"/>
<evidence type="ECO:0000313" key="2">
    <source>
        <dbReference type="EMBL" id="ASW02455.1"/>
    </source>
</evidence>
<proteinExistence type="predicted"/>
<dbReference type="PANTHER" id="PTHR43162">
    <property type="match status" value="1"/>
</dbReference>
<organism evidence="2 3">
    <name type="scientific">Paraburkholderia aromaticivorans</name>
    <dbReference type="NCBI Taxonomy" id="2026199"/>
    <lineage>
        <taxon>Bacteria</taxon>
        <taxon>Pseudomonadati</taxon>
        <taxon>Pseudomonadota</taxon>
        <taxon>Betaproteobacteria</taxon>
        <taxon>Burkholderiales</taxon>
        <taxon>Burkholderiaceae</taxon>
        <taxon>Paraburkholderia</taxon>
    </lineage>
</organism>
<keyword evidence="3" id="KW-1185">Reference proteome</keyword>
<dbReference type="Gene3D" id="3.90.25.10">
    <property type="entry name" value="UDP-galactose 4-epimerase, domain 1"/>
    <property type="match status" value="1"/>
</dbReference>
<dbReference type="KEGG" id="parb:CJU94_30765"/>
<gene>
    <name evidence="2" type="ORF">CJU94_30765</name>
</gene>
<name>A0A248VUA0_9BURK</name>
<dbReference type="InterPro" id="IPR051604">
    <property type="entry name" value="Ergot_Alk_Oxidoreductase"/>
</dbReference>
<accession>A0A248VUA0</accession>
<dbReference type="PANTHER" id="PTHR43162:SF1">
    <property type="entry name" value="PRESTALK A DIFFERENTIATION PROTEIN A"/>
    <property type="match status" value="1"/>
</dbReference>
<dbReference type="Pfam" id="PF05368">
    <property type="entry name" value="NmrA"/>
    <property type="match status" value="1"/>
</dbReference>
<protein>
    <submittedName>
        <fullName evidence="2">NmrA family transcriptional regulator</fullName>
    </submittedName>
</protein>
<dbReference type="Proteomes" id="UP000215158">
    <property type="component" value="Chromosome 2"/>
</dbReference>
<reference evidence="2 3" key="1">
    <citation type="submission" date="2017-08" db="EMBL/GenBank/DDBJ databases">
        <title>Identification and genetic characteristics of simultaneous BTEX- and naphthalene-degrading Paraburkholderia sp. BN5 isolated from petroleum-contaminated soil.</title>
        <authorList>
            <person name="Lee Y."/>
            <person name="Jeon C.O."/>
        </authorList>
    </citation>
    <scope>NUCLEOTIDE SEQUENCE [LARGE SCALE GENOMIC DNA]</scope>
    <source>
        <strain evidence="2 3">BN5</strain>
    </source>
</reference>
<dbReference type="SUPFAM" id="SSF51735">
    <property type="entry name" value="NAD(P)-binding Rossmann-fold domains"/>
    <property type="match status" value="1"/>
</dbReference>
<dbReference type="CDD" id="cd05231">
    <property type="entry name" value="NmrA_TMR_like_1_SDR_a"/>
    <property type="match status" value="1"/>
</dbReference>
<dbReference type="InterPro" id="IPR008030">
    <property type="entry name" value="NmrA-like"/>
</dbReference>